<dbReference type="STRING" id="696281.Desru_1988"/>
<dbReference type="OrthoDB" id="1707228at2"/>
<feature type="region of interest" description="Disordered" evidence="1">
    <location>
        <begin position="28"/>
        <end position="49"/>
    </location>
</feature>
<feature type="chain" id="PRO_5003338874" evidence="2">
    <location>
        <begin position="27"/>
        <end position="161"/>
    </location>
</feature>
<evidence type="ECO:0000313" key="3">
    <source>
        <dbReference type="EMBL" id="AEG60244.1"/>
    </source>
</evidence>
<evidence type="ECO:0000256" key="1">
    <source>
        <dbReference type="SAM" id="MobiDB-lite"/>
    </source>
</evidence>
<sequence>MKPAKIYLLFASALLAVSLVFGGCTAAKKPATPNTQETPNAASPTDRNYPKDVADRVVAEANKVEGVRGSTAVISGKNVYLGLDLDPNLEKNSSAEVERKVLDRVKDMEKGYTVSVSSDVDTVTRIKNVARGISEGKPIASFNEELRDIGTRIQPKTEKTQ</sequence>
<name>F6DV91_DESRL</name>
<evidence type="ECO:0000313" key="4">
    <source>
        <dbReference type="Proteomes" id="UP000009234"/>
    </source>
</evidence>
<accession>F6DV91</accession>
<gene>
    <name evidence="3" type="ordered locus">Desru_1988</name>
</gene>
<dbReference type="KEGG" id="dru:Desru_1988"/>
<proteinExistence type="predicted"/>
<dbReference type="AlphaFoldDB" id="F6DV91"/>
<reference evidence="4" key="1">
    <citation type="submission" date="2011-05" db="EMBL/GenBank/DDBJ databases">
        <title>Complete sequence of Desulfotomaculum ruminis DSM 2154.</title>
        <authorList>
            <person name="Lucas S."/>
            <person name="Copeland A."/>
            <person name="Lapidus A."/>
            <person name="Cheng J.-F."/>
            <person name="Goodwin L."/>
            <person name="Pitluck S."/>
            <person name="Lu M."/>
            <person name="Detter J.C."/>
            <person name="Han C."/>
            <person name="Tapia R."/>
            <person name="Land M."/>
            <person name="Hauser L."/>
            <person name="Kyrpides N."/>
            <person name="Ivanova N."/>
            <person name="Mikhailova N."/>
            <person name="Pagani I."/>
            <person name="Stams A.J.M."/>
            <person name="Plugge C.M."/>
            <person name="Muyzer G."/>
            <person name="Kuever J."/>
            <person name="Parshina S.N."/>
            <person name="Ivanova A.E."/>
            <person name="Nazina T.N."/>
            <person name="Brambilla E."/>
            <person name="Spring S."/>
            <person name="Klenk H.-P."/>
            <person name="Woyke T."/>
        </authorList>
    </citation>
    <scope>NUCLEOTIDE SEQUENCE [LARGE SCALE GENOMIC DNA]</scope>
    <source>
        <strain evidence="4">ATCC 23193 / DSM 2154 / NCIB 8452 / DL</strain>
    </source>
</reference>
<feature type="signal peptide" evidence="2">
    <location>
        <begin position="1"/>
        <end position="26"/>
    </location>
</feature>
<keyword evidence="3" id="KW-0449">Lipoprotein</keyword>
<dbReference type="Pfam" id="PF09580">
    <property type="entry name" value="Spore_YhcN_YlaJ"/>
    <property type="match status" value="1"/>
</dbReference>
<organism evidence="3 4">
    <name type="scientific">Desulforamulus ruminis (strain ATCC 23193 / DSM 2154 / NCIMB 8452 / DL)</name>
    <name type="common">Desulfotomaculum ruminis</name>
    <dbReference type="NCBI Taxonomy" id="696281"/>
    <lineage>
        <taxon>Bacteria</taxon>
        <taxon>Bacillati</taxon>
        <taxon>Bacillota</taxon>
        <taxon>Clostridia</taxon>
        <taxon>Eubacteriales</taxon>
        <taxon>Peptococcaceae</taxon>
        <taxon>Desulforamulus</taxon>
    </lineage>
</organism>
<dbReference type="Proteomes" id="UP000009234">
    <property type="component" value="Chromosome"/>
</dbReference>
<protein>
    <submittedName>
        <fullName evidence="3">Sporulation lipoprotein, YhcN/YlaJ family</fullName>
    </submittedName>
</protein>
<keyword evidence="2" id="KW-0732">Signal</keyword>
<dbReference type="HOGENOM" id="CLU_077663_2_1_9"/>
<dbReference type="RefSeq" id="WP_013842006.1">
    <property type="nucleotide sequence ID" value="NC_015589.1"/>
</dbReference>
<keyword evidence="4" id="KW-1185">Reference proteome</keyword>
<dbReference type="eggNOG" id="ENOG5030RSQ">
    <property type="taxonomic scope" value="Bacteria"/>
</dbReference>
<dbReference type="PROSITE" id="PS51257">
    <property type="entry name" value="PROKAR_LIPOPROTEIN"/>
    <property type="match status" value="1"/>
</dbReference>
<dbReference type="EMBL" id="CP002780">
    <property type="protein sequence ID" value="AEG60244.1"/>
    <property type="molecule type" value="Genomic_DNA"/>
</dbReference>
<reference evidence="3 4" key="2">
    <citation type="journal article" date="2012" name="Stand. Genomic Sci.">
        <title>Complete genome sequence of the sulfate-reducing firmicute Desulfotomaculum ruminis type strain (DL(T)).</title>
        <authorList>
            <person name="Spring S."/>
            <person name="Visser M."/>
            <person name="Lu M."/>
            <person name="Copeland A."/>
            <person name="Lapidus A."/>
            <person name="Lucas S."/>
            <person name="Cheng J.F."/>
            <person name="Han C."/>
            <person name="Tapia R."/>
            <person name="Goodwin L.A."/>
            <person name="Pitluck S."/>
            <person name="Ivanova N."/>
            <person name="Land M."/>
            <person name="Hauser L."/>
            <person name="Larimer F."/>
            <person name="Rohde M."/>
            <person name="Goker M."/>
            <person name="Detter J.C."/>
            <person name="Kyrpides N.C."/>
            <person name="Woyke T."/>
            <person name="Schaap P.J."/>
            <person name="Plugge C.M."/>
            <person name="Muyzer G."/>
            <person name="Kuever J."/>
            <person name="Pereira I.A."/>
            <person name="Parshina S.N."/>
            <person name="Bernier-Latmani R."/>
            <person name="Stams A.J."/>
            <person name="Klenk H.P."/>
        </authorList>
    </citation>
    <scope>NUCLEOTIDE SEQUENCE [LARGE SCALE GENOMIC DNA]</scope>
    <source>
        <strain evidence="4">ATCC 23193 / DSM 2154 / NCIB 8452 / DL</strain>
    </source>
</reference>
<evidence type="ECO:0000256" key="2">
    <source>
        <dbReference type="SAM" id="SignalP"/>
    </source>
</evidence>
<dbReference type="InterPro" id="IPR019076">
    <property type="entry name" value="Spore_lipoprot_YhcN/YlaJ-like"/>
</dbReference>
<feature type="compositionally biased region" description="Polar residues" evidence="1">
    <location>
        <begin position="32"/>
        <end position="46"/>
    </location>
</feature>